<dbReference type="Pfam" id="PF23258">
    <property type="entry name" value="DUF7072"/>
    <property type="match status" value="1"/>
</dbReference>
<reference evidence="7 8" key="1">
    <citation type="journal article" date="2013" name="MBio">
        <title>Genome sequencing of the plant pathogen Taphrina deformans, the causal agent of peach leaf curl.</title>
        <authorList>
            <person name="Cisse O.H."/>
            <person name="Almeida J.M.G.C.F."/>
            <person name="Fonseca A."/>
            <person name="Kumar A.A."/>
            <person name="Salojaervi J."/>
            <person name="Overmyer K."/>
            <person name="Hauser P.M."/>
            <person name="Pagni M."/>
        </authorList>
    </citation>
    <scope>NUCLEOTIDE SEQUENCE [LARGE SCALE GENOMIC DNA]</scope>
    <source>
        <strain evidence="8">PYCC 5710 / ATCC 11124 / CBS 356.35 / IMI 108563 / JCM 9778 / NBRC 8474</strain>
    </source>
</reference>
<evidence type="ECO:0000313" key="8">
    <source>
        <dbReference type="Proteomes" id="UP000013776"/>
    </source>
</evidence>
<feature type="compositionally biased region" description="Basic residues" evidence="4">
    <location>
        <begin position="203"/>
        <end position="212"/>
    </location>
</feature>
<evidence type="ECO:0000256" key="3">
    <source>
        <dbReference type="ARBA" id="ARBA00022833"/>
    </source>
</evidence>
<dbReference type="PROSITE" id="PS51183">
    <property type="entry name" value="JMJN"/>
    <property type="match status" value="1"/>
</dbReference>
<keyword evidence="3" id="KW-0862">Zinc</keyword>
<dbReference type="PANTHER" id="PTHR10694:SF7">
    <property type="entry name" value="[HISTONE H3]-TRIMETHYL-L-LYSINE(9) DEMETHYLASE"/>
    <property type="match status" value="1"/>
</dbReference>
<evidence type="ECO:0000256" key="2">
    <source>
        <dbReference type="ARBA" id="ARBA00022771"/>
    </source>
</evidence>
<dbReference type="InterPro" id="IPR003347">
    <property type="entry name" value="JmjC_dom"/>
</dbReference>
<feature type="compositionally biased region" description="Low complexity" evidence="4">
    <location>
        <begin position="225"/>
        <end position="234"/>
    </location>
</feature>
<dbReference type="SMART" id="SM00249">
    <property type="entry name" value="PHD"/>
    <property type="match status" value="1"/>
</dbReference>
<dbReference type="EMBL" id="CAHR02000002">
    <property type="protein sequence ID" value="CCG80525.1"/>
    <property type="molecule type" value="Genomic_DNA"/>
</dbReference>
<dbReference type="eggNOG" id="KOG0955">
    <property type="taxonomic scope" value="Eukaryota"/>
</dbReference>
<accession>R4X6A7</accession>
<keyword evidence="1" id="KW-0479">Metal-binding</keyword>
<dbReference type="Pfam" id="PF02373">
    <property type="entry name" value="JmjC"/>
    <property type="match status" value="1"/>
</dbReference>
<dbReference type="InterPro" id="IPR055500">
    <property type="entry name" value="DUF7072"/>
</dbReference>
<feature type="compositionally biased region" description="Polar residues" evidence="4">
    <location>
        <begin position="705"/>
        <end position="730"/>
    </location>
</feature>
<comment type="caution">
    <text evidence="7">The sequence shown here is derived from an EMBL/GenBank/DDBJ whole genome shotgun (WGS) entry which is preliminary data.</text>
</comment>
<dbReference type="InterPro" id="IPR003349">
    <property type="entry name" value="JmjN"/>
</dbReference>
<dbReference type="AlphaFoldDB" id="R4X6A7"/>
<feature type="domain" description="JmjC" evidence="6">
    <location>
        <begin position="305"/>
        <end position="467"/>
    </location>
</feature>
<feature type="region of interest" description="Disordered" evidence="4">
    <location>
        <begin position="705"/>
        <end position="743"/>
    </location>
</feature>
<dbReference type="OrthoDB" id="9547406at2759"/>
<feature type="region of interest" description="Disordered" evidence="4">
    <location>
        <begin position="188"/>
        <end position="267"/>
    </location>
</feature>
<dbReference type="GO" id="GO:0032454">
    <property type="term" value="F:histone H3K9 demethylase activity"/>
    <property type="evidence" value="ECO:0007669"/>
    <property type="project" value="TreeGrafter"/>
</dbReference>
<feature type="compositionally biased region" description="Basic and acidic residues" evidence="4">
    <location>
        <begin position="246"/>
        <end position="267"/>
    </location>
</feature>
<dbReference type="InterPro" id="IPR001965">
    <property type="entry name" value="Znf_PHD"/>
</dbReference>
<dbReference type="SMART" id="SM00545">
    <property type="entry name" value="JmjN"/>
    <property type="match status" value="1"/>
</dbReference>
<dbReference type="GO" id="GO:0000785">
    <property type="term" value="C:chromatin"/>
    <property type="evidence" value="ECO:0007669"/>
    <property type="project" value="TreeGrafter"/>
</dbReference>
<dbReference type="Gene3D" id="3.30.40.10">
    <property type="entry name" value="Zinc/RING finger domain, C3HC4 (zinc finger)"/>
    <property type="match status" value="1"/>
</dbReference>
<dbReference type="SUPFAM" id="SSF51197">
    <property type="entry name" value="Clavaminate synthase-like"/>
    <property type="match status" value="1"/>
</dbReference>
<dbReference type="eggNOG" id="KOG0958">
    <property type="taxonomic scope" value="Eukaryota"/>
</dbReference>
<dbReference type="STRING" id="1097556.R4X6A7"/>
<proteinExistence type="predicted"/>
<organism evidence="7 8">
    <name type="scientific">Taphrina deformans (strain PYCC 5710 / ATCC 11124 / CBS 356.35 / IMI 108563 / JCM 9778 / NBRC 8474)</name>
    <name type="common">Peach leaf curl fungus</name>
    <name type="synonym">Lalaria deformans</name>
    <dbReference type="NCBI Taxonomy" id="1097556"/>
    <lineage>
        <taxon>Eukaryota</taxon>
        <taxon>Fungi</taxon>
        <taxon>Dikarya</taxon>
        <taxon>Ascomycota</taxon>
        <taxon>Taphrinomycotina</taxon>
        <taxon>Taphrinomycetes</taxon>
        <taxon>Taphrinales</taxon>
        <taxon>Taphrinaceae</taxon>
        <taxon>Taphrina</taxon>
    </lineage>
</organism>
<dbReference type="CDD" id="cd15571">
    <property type="entry name" value="ePHD"/>
    <property type="match status" value="1"/>
</dbReference>
<evidence type="ECO:0000313" key="7">
    <source>
        <dbReference type="EMBL" id="CCG80525.1"/>
    </source>
</evidence>
<evidence type="ECO:0000259" key="6">
    <source>
        <dbReference type="PROSITE" id="PS51184"/>
    </source>
</evidence>
<dbReference type="GO" id="GO:0005634">
    <property type="term" value="C:nucleus"/>
    <property type="evidence" value="ECO:0007669"/>
    <property type="project" value="TreeGrafter"/>
</dbReference>
<evidence type="ECO:0000256" key="4">
    <source>
        <dbReference type="SAM" id="MobiDB-lite"/>
    </source>
</evidence>
<gene>
    <name evidence="7" type="ORF">TAPDE_000029</name>
</gene>
<dbReference type="Gene3D" id="2.60.120.650">
    <property type="entry name" value="Cupin"/>
    <property type="match status" value="1"/>
</dbReference>
<feature type="domain" description="JmjN" evidence="5">
    <location>
        <begin position="97"/>
        <end position="138"/>
    </location>
</feature>
<keyword evidence="8" id="KW-1185">Reference proteome</keyword>
<dbReference type="GO" id="GO:0008270">
    <property type="term" value="F:zinc ion binding"/>
    <property type="evidence" value="ECO:0007669"/>
    <property type="project" value="UniProtKB-KW"/>
</dbReference>
<dbReference type="SMART" id="SM00558">
    <property type="entry name" value="JmjC"/>
    <property type="match status" value="1"/>
</dbReference>
<name>R4X6A7_TAPDE</name>
<dbReference type="VEuPathDB" id="FungiDB:TAPDE_000029"/>
<dbReference type="PANTHER" id="PTHR10694">
    <property type="entry name" value="LYSINE-SPECIFIC DEMETHYLASE"/>
    <property type="match status" value="1"/>
</dbReference>
<dbReference type="InterPro" id="IPR013083">
    <property type="entry name" value="Znf_RING/FYVE/PHD"/>
</dbReference>
<dbReference type="Pfam" id="PF13771">
    <property type="entry name" value="zf-HC5HC2H"/>
    <property type="match status" value="1"/>
</dbReference>
<dbReference type="GO" id="GO:0010468">
    <property type="term" value="P:regulation of gene expression"/>
    <property type="evidence" value="ECO:0007669"/>
    <property type="project" value="TreeGrafter"/>
</dbReference>
<dbReference type="GO" id="GO:0051864">
    <property type="term" value="F:histone H3K36 demethylase activity"/>
    <property type="evidence" value="ECO:0007669"/>
    <property type="project" value="TreeGrafter"/>
</dbReference>
<evidence type="ECO:0000259" key="5">
    <source>
        <dbReference type="PROSITE" id="PS51183"/>
    </source>
</evidence>
<feature type="region of interest" description="Disordered" evidence="4">
    <location>
        <begin position="489"/>
        <end position="537"/>
    </location>
</feature>
<keyword evidence="2" id="KW-0863">Zinc-finger</keyword>
<dbReference type="Pfam" id="PF02375">
    <property type="entry name" value="JmjN"/>
    <property type="match status" value="1"/>
</dbReference>
<dbReference type="PROSITE" id="PS51184">
    <property type="entry name" value="JMJC"/>
    <property type="match status" value="1"/>
</dbReference>
<dbReference type="Proteomes" id="UP000013776">
    <property type="component" value="Unassembled WGS sequence"/>
</dbReference>
<sequence length="874" mass="97218">MFNGMGQQGPSKADLEQATLESRSTLQWGLGLSVALIVESSRRRSKDPAQLVVLMTASMEPTGIAIDKGDLGTTSGAIVPSNEILPDHYWGGSDGTIPVFKPSMDQFRSFPEFIKKIDHYGMKTGIVKVIPPQEWLDSLPDLDDKVKDIKVQSAIEQNFAGSGGAFRQMNLEKNRSYSLPAWRKICDSSEHQPPAKRGEARRVGGRKTQQTRRKIEPPVTPPPTTDSSASSPEPGESKTPGNSLEKPLRPKDRTKGHDINDFNYRIDDNDQYTPERCQELEKAYWKSLTFNNPMYGADLPGSLFDDDTKDWNVAHLDNILNRLGVVLPGVNSAYLYLGMWKATFSWHVEDMDLYSINYIHFGAPKQWYSVSQEDNQKFERVMKDIFPNDARHCNQFMRHKTFGASPARLAQHDLHVNKLVHYEKEFVITFPYGYHSGYNLGYNCAESVNFATEEWLEYGKVARKCECVTDAVSIDVNDIIRAVNGQGKGKMKGRTILTPPPSDDEASHSPERATYSDFDRLRRTNKKKRNKDAIIRKSESSGKEEVVGLNDMDKARKALKCALCKVTSGACFQCSSPKCVRAFHGTCAYDAGVLVQRIDVQESGLPSYHFLCKTHRPRRPAPELLEFDGNITQFASGLQIGSIAQAQFSSGHCFSGIVRENRPSERTLVIEVGNDCDMIEVDYQWVLAAPKRILPCMKTHILEQQQTSGSLSQDTSTNKTSQEPVTTHQPSLVPEPHSQQYASHQGGVLHDSTLQNVQHKIPPILNPVSTPATHGQFINPYSIAQGHAAQPVARPAFNQYQKTMPQLKVDAQPIYAAPLHSWSTVPPAVPTMSHNAAMAINTQLSGRPVLEYGRTGALPSDPIIKSTQPSATPV</sequence>
<evidence type="ECO:0000256" key="1">
    <source>
        <dbReference type="ARBA" id="ARBA00022723"/>
    </source>
</evidence>
<protein>
    <submittedName>
        <fullName evidence="7">Jumonji family transcription factor</fullName>
    </submittedName>
</protein>